<accession>G8R2S2</accession>
<keyword evidence="2" id="KW-0889">Transcription antitermination</keyword>
<evidence type="ECO:0000256" key="2">
    <source>
        <dbReference type="ARBA" id="ARBA00022814"/>
    </source>
</evidence>
<dbReference type="InterPro" id="IPR035926">
    <property type="entry name" value="NusB-like_sf"/>
</dbReference>
<dbReference type="Pfam" id="PF01029">
    <property type="entry name" value="NusB"/>
    <property type="match status" value="1"/>
</dbReference>
<proteinExistence type="inferred from homology"/>
<evidence type="ECO:0000256" key="4">
    <source>
        <dbReference type="ARBA" id="ARBA00023015"/>
    </source>
</evidence>
<dbReference type="AlphaFoldDB" id="G8R2S2"/>
<dbReference type="Proteomes" id="UP000005631">
    <property type="component" value="Chromosome"/>
</dbReference>
<organism evidence="7 8">
    <name type="scientific">Owenweeksia hongkongensis (strain DSM 17368 / CIP 108786 / JCM 12287 / NRRL B-23963 / UST20020801)</name>
    <dbReference type="NCBI Taxonomy" id="926562"/>
    <lineage>
        <taxon>Bacteria</taxon>
        <taxon>Pseudomonadati</taxon>
        <taxon>Bacteroidota</taxon>
        <taxon>Flavobacteriia</taxon>
        <taxon>Flavobacteriales</taxon>
        <taxon>Owenweeksiaceae</taxon>
        <taxon>Owenweeksia</taxon>
    </lineage>
</organism>
<evidence type="ECO:0000259" key="6">
    <source>
        <dbReference type="Pfam" id="PF01029"/>
    </source>
</evidence>
<evidence type="ECO:0000256" key="1">
    <source>
        <dbReference type="ARBA" id="ARBA00005952"/>
    </source>
</evidence>
<evidence type="ECO:0000256" key="5">
    <source>
        <dbReference type="ARBA" id="ARBA00023163"/>
    </source>
</evidence>
<dbReference type="eggNOG" id="COG0781">
    <property type="taxonomic scope" value="Bacteria"/>
</dbReference>
<reference evidence="7 8" key="1">
    <citation type="journal article" date="2012" name="Stand. Genomic Sci.">
        <title>Genome sequence of the orange-pigmented seawater bacterium Owenweeksia hongkongensis type strain (UST20020801(T)).</title>
        <authorList>
            <person name="Riedel T."/>
            <person name="Held B."/>
            <person name="Nolan M."/>
            <person name="Lucas S."/>
            <person name="Lapidus A."/>
            <person name="Tice H."/>
            <person name="Del Rio T.G."/>
            <person name="Cheng J.F."/>
            <person name="Han C."/>
            <person name="Tapia R."/>
            <person name="Goodwin L.A."/>
            <person name="Pitluck S."/>
            <person name="Liolios K."/>
            <person name="Mavromatis K."/>
            <person name="Pagani I."/>
            <person name="Ivanova N."/>
            <person name="Mikhailova N."/>
            <person name="Pati A."/>
            <person name="Chen A."/>
            <person name="Palaniappan K."/>
            <person name="Rohde M."/>
            <person name="Tindall B.J."/>
            <person name="Detter J.C."/>
            <person name="Goker M."/>
            <person name="Woyke T."/>
            <person name="Bristow J."/>
            <person name="Eisen J.A."/>
            <person name="Markowitz V."/>
            <person name="Hugenholtz P."/>
            <person name="Klenk H.P."/>
            <person name="Kyrpides N.C."/>
        </authorList>
    </citation>
    <scope>NUCLEOTIDE SEQUENCE</scope>
    <source>
        <strain evidence="8">DSM 17368 / JCM 12287 / NRRL B-23963</strain>
    </source>
</reference>
<dbReference type="SUPFAM" id="SSF48013">
    <property type="entry name" value="NusB-like"/>
    <property type="match status" value="1"/>
</dbReference>
<dbReference type="GO" id="GO:0005829">
    <property type="term" value="C:cytosol"/>
    <property type="evidence" value="ECO:0007669"/>
    <property type="project" value="TreeGrafter"/>
</dbReference>
<gene>
    <name evidence="7" type="ordered locus">Oweho_0866</name>
</gene>
<dbReference type="InterPro" id="IPR006027">
    <property type="entry name" value="NusB_RsmB_TIM44"/>
</dbReference>
<dbReference type="EMBL" id="CP003156">
    <property type="protein sequence ID" value="AEV31877.1"/>
    <property type="molecule type" value="Genomic_DNA"/>
</dbReference>
<keyword evidence="3" id="KW-0694">RNA-binding</keyword>
<sequence length="313" mass="36686">MLSRRHIRIKVLQALYEYFQNEGTEMTRGNKRLMESIHGIYDLYLFELKALSDLLRIAEDEIDRRKNKRLPTADDLNPSTRFVDNMFLNWLKSNVNFNKQIELNHVSWGENRDALRNIYKQMEASEEYAEYIALPENSIEADKKFIKWVYGTYIVNSDLVHQLYEDKNMHWADDLDAAQMMVAKTIKRFSAEMDEFTALPKLIKDSDDLSFAETLYKKCIANSEAYEELIHEKAVNWEMDRIALIDIILMKQAIAELTNFKEIPIKVTFNEYIELSKEYSTPKSGNFINGILDKLKTDLVDKGDIRKIGRGLL</sequence>
<dbReference type="OrthoDB" id="9787568at2"/>
<dbReference type="PANTHER" id="PTHR11078">
    <property type="entry name" value="N UTILIZATION SUBSTANCE PROTEIN B-RELATED"/>
    <property type="match status" value="1"/>
</dbReference>
<keyword evidence="4" id="KW-0805">Transcription regulation</keyword>
<dbReference type="RefSeq" id="WP_014201238.1">
    <property type="nucleotide sequence ID" value="NC_016599.1"/>
</dbReference>
<dbReference type="KEGG" id="oho:Oweho_0866"/>
<dbReference type="GO" id="GO:0031564">
    <property type="term" value="P:transcription antitermination"/>
    <property type="evidence" value="ECO:0007669"/>
    <property type="project" value="UniProtKB-KW"/>
</dbReference>
<dbReference type="GO" id="GO:0003723">
    <property type="term" value="F:RNA binding"/>
    <property type="evidence" value="ECO:0007669"/>
    <property type="project" value="UniProtKB-KW"/>
</dbReference>
<dbReference type="InterPro" id="IPR011605">
    <property type="entry name" value="NusB_fam"/>
</dbReference>
<dbReference type="PATRIC" id="fig|926562.3.peg.881"/>
<dbReference type="Gene3D" id="1.10.940.10">
    <property type="entry name" value="NusB-like"/>
    <property type="match status" value="1"/>
</dbReference>
<evidence type="ECO:0000313" key="7">
    <source>
        <dbReference type="EMBL" id="AEV31877.1"/>
    </source>
</evidence>
<feature type="domain" description="NusB/RsmB/TIM44" evidence="6">
    <location>
        <begin position="177"/>
        <end position="295"/>
    </location>
</feature>
<dbReference type="NCBIfam" id="TIGR01951">
    <property type="entry name" value="nusB"/>
    <property type="match status" value="1"/>
</dbReference>
<keyword evidence="5" id="KW-0804">Transcription</keyword>
<dbReference type="PANTHER" id="PTHR11078:SF3">
    <property type="entry name" value="ANTITERMINATION NUSB DOMAIN-CONTAINING PROTEIN"/>
    <property type="match status" value="1"/>
</dbReference>
<evidence type="ECO:0000313" key="8">
    <source>
        <dbReference type="Proteomes" id="UP000005631"/>
    </source>
</evidence>
<dbReference type="GO" id="GO:0006353">
    <property type="term" value="P:DNA-templated transcription termination"/>
    <property type="evidence" value="ECO:0007669"/>
    <property type="project" value="InterPro"/>
</dbReference>
<protein>
    <submittedName>
        <fullName evidence="7">Transcription antitermination factor NusB</fullName>
    </submittedName>
</protein>
<evidence type="ECO:0000256" key="3">
    <source>
        <dbReference type="ARBA" id="ARBA00022884"/>
    </source>
</evidence>
<keyword evidence="8" id="KW-1185">Reference proteome</keyword>
<name>G8R2S2_OWEHD</name>
<dbReference type="HOGENOM" id="CLU_058797_0_0_10"/>
<dbReference type="STRING" id="926562.Oweho_0866"/>
<comment type="similarity">
    <text evidence="1">Belongs to the NusB family.</text>
</comment>